<feature type="transmembrane region" description="Helical" evidence="1">
    <location>
        <begin position="78"/>
        <end position="99"/>
    </location>
</feature>
<dbReference type="Proteomes" id="UP000033649">
    <property type="component" value="Unassembled WGS sequence"/>
</dbReference>
<keyword evidence="1" id="KW-1133">Transmembrane helix</keyword>
<feature type="domain" description="Chlorhexidine efflux transporter" evidence="2">
    <location>
        <begin position="2"/>
        <end position="64"/>
    </location>
</feature>
<keyword evidence="4" id="KW-1185">Reference proteome</keyword>
<evidence type="ECO:0000259" key="2">
    <source>
        <dbReference type="Pfam" id="PF05232"/>
    </source>
</evidence>
<dbReference type="InterPro" id="IPR058208">
    <property type="entry name" value="PACE"/>
</dbReference>
<dbReference type="InterPro" id="IPR007896">
    <property type="entry name" value="BTP_bacteria"/>
</dbReference>
<keyword evidence="1" id="KW-0472">Membrane</keyword>
<dbReference type="EMBL" id="JZEY01000061">
    <property type="protein sequence ID" value="KKB07702.1"/>
    <property type="molecule type" value="Genomic_DNA"/>
</dbReference>
<dbReference type="STRING" id="429727.VE26_13580"/>
<dbReference type="OrthoDB" id="1631120at2"/>
<proteinExistence type="predicted"/>
<dbReference type="AlphaFoldDB" id="A0A0F5FHM8"/>
<name>A0A0F5FHM8_9HYPH</name>
<protein>
    <submittedName>
        <fullName evidence="3">Membrane protein</fullName>
    </submittedName>
</protein>
<dbReference type="Pfam" id="PF05232">
    <property type="entry name" value="BTP"/>
    <property type="match status" value="2"/>
</dbReference>
<gene>
    <name evidence="3" type="ORF">VE26_13580</name>
</gene>
<reference evidence="3 4" key="1">
    <citation type="submission" date="2015-03" db="EMBL/GenBank/DDBJ databases">
        <authorList>
            <person name="Hassan Y."/>
            <person name="Lepp D."/>
            <person name="Li X.-Z."/>
            <person name="Zhou T."/>
        </authorList>
    </citation>
    <scope>NUCLEOTIDE SEQUENCE [LARGE SCALE GENOMIC DNA]</scope>
    <source>
        <strain evidence="3 4">IPL18</strain>
    </source>
</reference>
<comment type="caution">
    <text evidence="3">The sequence shown here is derived from an EMBL/GenBank/DDBJ whole genome shotgun (WGS) entry which is preliminary data.</text>
</comment>
<feature type="transmembrane region" description="Helical" evidence="1">
    <location>
        <begin position="38"/>
        <end position="57"/>
    </location>
</feature>
<dbReference type="NCBIfam" id="NF033664">
    <property type="entry name" value="PACE_transport"/>
    <property type="match status" value="1"/>
</dbReference>
<evidence type="ECO:0000313" key="3">
    <source>
        <dbReference type="EMBL" id="KKB07702.1"/>
    </source>
</evidence>
<feature type="transmembrane region" description="Helical" evidence="1">
    <location>
        <begin position="105"/>
        <end position="129"/>
    </location>
</feature>
<dbReference type="RefSeq" id="WP_046105732.1">
    <property type="nucleotide sequence ID" value="NZ_JZEY01000061.1"/>
</dbReference>
<dbReference type="PATRIC" id="fig|429727.3.peg.2784"/>
<sequence length="142" mass="16034">MRNTADRIRHAISFEVIGIILATPLAAFAFHLPGGDSAVIVVASATVAMVWNYVYNLGFDHLMVRLRGGTEKTTPIRVIHALFFELGLLALMLPAIAWYLQISIWQALVMDIALAAFYMVYAFVFNWAYDRVFPLPEWQEKA</sequence>
<organism evidence="3 4">
    <name type="scientific">Devosia chinhatensis</name>
    <dbReference type="NCBI Taxonomy" id="429727"/>
    <lineage>
        <taxon>Bacteria</taxon>
        <taxon>Pseudomonadati</taxon>
        <taxon>Pseudomonadota</taxon>
        <taxon>Alphaproteobacteria</taxon>
        <taxon>Hyphomicrobiales</taxon>
        <taxon>Devosiaceae</taxon>
        <taxon>Devosia</taxon>
    </lineage>
</organism>
<evidence type="ECO:0000313" key="4">
    <source>
        <dbReference type="Proteomes" id="UP000033649"/>
    </source>
</evidence>
<evidence type="ECO:0000256" key="1">
    <source>
        <dbReference type="SAM" id="Phobius"/>
    </source>
</evidence>
<accession>A0A0F5FHM8</accession>
<keyword evidence="1" id="KW-0812">Transmembrane</keyword>
<feature type="transmembrane region" description="Helical" evidence="1">
    <location>
        <begin position="12"/>
        <end position="32"/>
    </location>
</feature>
<feature type="domain" description="Chlorhexidine efflux transporter" evidence="2">
    <location>
        <begin position="72"/>
        <end position="134"/>
    </location>
</feature>